<gene>
    <name evidence="7" type="ORF">COY14_03410</name>
</gene>
<dbReference type="AlphaFoldDB" id="A0A2M7U3E5"/>
<dbReference type="PANTHER" id="PTHR30213">
    <property type="entry name" value="INNER MEMBRANE PROTEIN YHJD"/>
    <property type="match status" value="1"/>
</dbReference>
<feature type="non-terminal residue" evidence="7">
    <location>
        <position position="155"/>
    </location>
</feature>
<evidence type="ECO:0000256" key="4">
    <source>
        <dbReference type="ARBA" id="ARBA00022989"/>
    </source>
</evidence>
<reference evidence="8" key="1">
    <citation type="submission" date="2017-09" db="EMBL/GenBank/DDBJ databases">
        <title>Depth-based differentiation of microbial function through sediment-hosted aquifers and enrichment of novel symbionts in the deep terrestrial subsurface.</title>
        <authorList>
            <person name="Probst A.J."/>
            <person name="Ladd B."/>
            <person name="Jarett J.K."/>
            <person name="Geller-Mcgrath D.E."/>
            <person name="Sieber C.M.K."/>
            <person name="Emerson J.B."/>
            <person name="Anantharaman K."/>
            <person name="Thomas B.C."/>
            <person name="Malmstrom R."/>
            <person name="Stieglmeier M."/>
            <person name="Klingl A."/>
            <person name="Woyke T."/>
            <person name="Ryan C.M."/>
            <person name="Banfield J.F."/>
        </authorList>
    </citation>
    <scope>NUCLEOTIDE SEQUENCE [LARGE SCALE GENOMIC DNA]</scope>
</reference>
<feature type="transmembrane region" description="Helical" evidence="6">
    <location>
        <begin position="27"/>
        <end position="50"/>
    </location>
</feature>
<keyword evidence="5 6" id="KW-0472">Membrane</keyword>
<keyword evidence="2" id="KW-1003">Cell membrane</keyword>
<feature type="transmembrane region" description="Helical" evidence="6">
    <location>
        <begin position="91"/>
        <end position="111"/>
    </location>
</feature>
<evidence type="ECO:0000256" key="3">
    <source>
        <dbReference type="ARBA" id="ARBA00022692"/>
    </source>
</evidence>
<name>A0A2M7U3E5_9BACT</name>
<organism evidence="7 8">
    <name type="scientific">Candidatus Roizmanbacteria bacterium CG_4_10_14_0_2_um_filter_36_9</name>
    <dbReference type="NCBI Taxonomy" id="1974823"/>
    <lineage>
        <taxon>Bacteria</taxon>
        <taxon>Candidatus Roizmaniibacteriota</taxon>
    </lineage>
</organism>
<dbReference type="EMBL" id="PFOD01000066">
    <property type="protein sequence ID" value="PIZ64960.1"/>
    <property type="molecule type" value="Genomic_DNA"/>
</dbReference>
<evidence type="ECO:0000256" key="1">
    <source>
        <dbReference type="ARBA" id="ARBA00004651"/>
    </source>
</evidence>
<evidence type="ECO:0000313" key="7">
    <source>
        <dbReference type="EMBL" id="PIZ64960.1"/>
    </source>
</evidence>
<evidence type="ECO:0000313" key="8">
    <source>
        <dbReference type="Proteomes" id="UP000230027"/>
    </source>
</evidence>
<feature type="transmembrane region" description="Helical" evidence="6">
    <location>
        <begin position="57"/>
        <end position="79"/>
    </location>
</feature>
<dbReference type="GO" id="GO:0005886">
    <property type="term" value="C:plasma membrane"/>
    <property type="evidence" value="ECO:0007669"/>
    <property type="project" value="UniProtKB-SubCell"/>
</dbReference>
<keyword evidence="3 6" id="KW-0812">Transmembrane</keyword>
<evidence type="ECO:0000256" key="5">
    <source>
        <dbReference type="ARBA" id="ARBA00023136"/>
    </source>
</evidence>
<comment type="caution">
    <text evidence="7">The sequence shown here is derived from an EMBL/GenBank/DDBJ whole genome shotgun (WGS) entry which is preliminary data.</text>
</comment>
<dbReference type="InterPro" id="IPR017039">
    <property type="entry name" value="Virul_fac_BrkB"/>
</dbReference>
<proteinExistence type="predicted"/>
<protein>
    <recommendedName>
        <fullName evidence="9">YihY/virulence factor BrkB family protein</fullName>
    </recommendedName>
</protein>
<evidence type="ECO:0000256" key="2">
    <source>
        <dbReference type="ARBA" id="ARBA00022475"/>
    </source>
</evidence>
<comment type="subcellular location">
    <subcellularLocation>
        <location evidence="1">Cell membrane</location>
        <topology evidence="1">Multi-pass membrane protein</topology>
    </subcellularLocation>
</comment>
<dbReference type="PANTHER" id="PTHR30213:SF1">
    <property type="entry name" value="INNER MEMBRANE PROTEIN YHJD"/>
    <property type="match status" value="1"/>
</dbReference>
<accession>A0A2M7U3E5</accession>
<sequence>MKIVHQLIKITVNEFVRDNVAQMAAALSYYALFAIPSIFLISLQVLNIFLADEQSQYTLIAQISELTGGANLDIILFIIAHLREYSLQGTLVQWVGVGALVISALGAFGHLQASLNTIFNIAPHPDRSIFVTFKKRVLSVTFVLLIALVILLSFV</sequence>
<dbReference type="Proteomes" id="UP000230027">
    <property type="component" value="Unassembled WGS sequence"/>
</dbReference>
<evidence type="ECO:0000256" key="6">
    <source>
        <dbReference type="SAM" id="Phobius"/>
    </source>
</evidence>
<dbReference type="Pfam" id="PF03631">
    <property type="entry name" value="Virul_fac_BrkB"/>
    <property type="match status" value="1"/>
</dbReference>
<keyword evidence="4 6" id="KW-1133">Transmembrane helix</keyword>
<evidence type="ECO:0008006" key="9">
    <source>
        <dbReference type="Google" id="ProtNLM"/>
    </source>
</evidence>
<feature type="transmembrane region" description="Helical" evidence="6">
    <location>
        <begin position="137"/>
        <end position="154"/>
    </location>
</feature>